<feature type="region of interest" description="Disordered" evidence="4">
    <location>
        <begin position="359"/>
        <end position="401"/>
    </location>
</feature>
<reference evidence="7" key="1">
    <citation type="submission" date="2025-08" db="UniProtKB">
        <authorList>
            <consortium name="RefSeq"/>
        </authorList>
    </citation>
    <scope>IDENTIFICATION</scope>
</reference>
<dbReference type="Gene3D" id="2.60.40.690">
    <property type="entry name" value="Alpha-macroglobulin, receptor-binding domain"/>
    <property type="match status" value="1"/>
</dbReference>
<dbReference type="PANTHER" id="PTHR11412">
    <property type="entry name" value="MACROGLOBULIN / COMPLEMENT"/>
    <property type="match status" value="1"/>
</dbReference>
<evidence type="ECO:0000256" key="3">
    <source>
        <dbReference type="ARBA" id="ARBA00023157"/>
    </source>
</evidence>
<evidence type="ECO:0000256" key="2">
    <source>
        <dbReference type="ARBA" id="ARBA00022525"/>
    </source>
</evidence>
<dbReference type="SUPFAM" id="SSF49410">
    <property type="entry name" value="Alpha-macroglobulin receptor domain"/>
    <property type="match status" value="1"/>
</dbReference>
<dbReference type="RefSeq" id="XP_005110548.2">
    <property type="nucleotide sequence ID" value="XM_005110491.3"/>
</dbReference>
<dbReference type="Gene3D" id="2.40.50.120">
    <property type="match status" value="1"/>
</dbReference>
<dbReference type="Pfam" id="PF07678">
    <property type="entry name" value="TED_complement"/>
    <property type="match status" value="1"/>
</dbReference>
<dbReference type="InterPro" id="IPR009048">
    <property type="entry name" value="A-macroglobulin_rcpt-bd"/>
</dbReference>
<organism evidence="6 7">
    <name type="scientific">Aplysia californica</name>
    <name type="common">California sea hare</name>
    <dbReference type="NCBI Taxonomy" id="6500"/>
    <lineage>
        <taxon>Eukaryota</taxon>
        <taxon>Metazoa</taxon>
        <taxon>Spiralia</taxon>
        <taxon>Lophotrochozoa</taxon>
        <taxon>Mollusca</taxon>
        <taxon>Gastropoda</taxon>
        <taxon>Heterobranchia</taxon>
        <taxon>Euthyneura</taxon>
        <taxon>Tectipleura</taxon>
        <taxon>Aplysiida</taxon>
        <taxon>Aplysioidea</taxon>
        <taxon>Aplysiidae</taxon>
        <taxon>Aplysia</taxon>
    </lineage>
</organism>
<dbReference type="InterPro" id="IPR018933">
    <property type="entry name" value="Netrin_module_non-TIMP"/>
</dbReference>
<evidence type="ECO:0000313" key="7">
    <source>
        <dbReference type="RefSeq" id="XP_005110548.2"/>
    </source>
</evidence>
<comment type="subcellular location">
    <subcellularLocation>
        <location evidence="1">Secreted</location>
    </subcellularLocation>
</comment>
<dbReference type="PROSITE" id="PS50189">
    <property type="entry name" value="NTR"/>
    <property type="match status" value="1"/>
</dbReference>
<dbReference type="InterPro" id="IPR036595">
    <property type="entry name" value="A-macroglobulin_rcpt-bd_sf"/>
</dbReference>
<dbReference type="InterPro" id="IPR011626">
    <property type="entry name" value="Alpha-macroglobulin_TED"/>
</dbReference>
<evidence type="ECO:0000256" key="4">
    <source>
        <dbReference type="SAM" id="MobiDB-lite"/>
    </source>
</evidence>
<protein>
    <submittedName>
        <fullName evidence="7">Complement C3</fullName>
    </submittedName>
</protein>
<feature type="compositionally biased region" description="Basic residues" evidence="4">
    <location>
        <begin position="676"/>
        <end position="705"/>
    </location>
</feature>
<dbReference type="InterPro" id="IPR050473">
    <property type="entry name" value="A2M/Complement_sys"/>
</dbReference>
<dbReference type="GeneID" id="101862906"/>
<feature type="region of interest" description="Disordered" evidence="4">
    <location>
        <begin position="667"/>
        <end position="716"/>
    </location>
</feature>
<feature type="compositionally biased region" description="Basic and acidic residues" evidence="4">
    <location>
        <begin position="706"/>
        <end position="716"/>
    </location>
</feature>
<dbReference type="PANTHER" id="PTHR11412:SF166">
    <property type="entry name" value="NTR DOMAIN-CONTAINING PROTEIN"/>
    <property type="match status" value="1"/>
</dbReference>
<dbReference type="SMART" id="SM01361">
    <property type="entry name" value="A2M_recep"/>
    <property type="match status" value="1"/>
</dbReference>
<dbReference type="InterPro" id="IPR008930">
    <property type="entry name" value="Terpenoid_cyclase/PrenylTrfase"/>
</dbReference>
<dbReference type="SUPFAM" id="SSF50242">
    <property type="entry name" value="TIMP-like"/>
    <property type="match status" value="1"/>
</dbReference>
<dbReference type="Proteomes" id="UP000694888">
    <property type="component" value="Unplaced"/>
</dbReference>
<sequence>MKTLCQAEHYVAIEHNQTCASVEWIAQQQNTDGSFKEKAWVTHREMLGGINGDVSHAAYILIALMECDCPGKVQKEVIVKTMRFIQTRVALTDRPLALATSAYALTLAGSRISEVVVKRLMMLAKSSPEGFTYWAPGTDEDFKDHDKPYWFAKKPGALAVEVTSYALLTLLVRGDIKTGTSIVGWLTQQRNSHGAFISTQDTVVGLQALSEYSIKSYSAILDMTCHISSEVDDRFRKSISLTPEDAMVLKSVPKVPTGGKLHFEAEGTGVGLMQVEVRFNVPNDLDQCRFDVKVNTHRPNTLIQSFFGESRSKCEPCDLECEEDDYDDIDGDEGDDDDFENFTFPPIVPRIQTLWYKRKSGAGSATPRPSKKQGPGVEDNMSSAQTPRIPFGSKMGRPRSRRSVKPYSDVVVCIQVCARFLGVKTTGMSVMDVGLFTGFVPIEEDLKALKEKGSIDHYEKSKRSVVLYIDEISNTQSSCVRFRARQEHMAENIQPAKVQVFDYYNPDDRCTVFYKSDNRSGQLANFCDKQKQICQCLESRCAYCEESWSGLRWMDMMRFACKNATYVLEIKALDRDLEKAGFERILGQISDTSVQRGPHKLQVGDKVILLKRASCFCPRVSPGKSYLMMLDAPKRFRDSDGNQIYAFLLDKTIFALENFKVKQKGLTSAQRSTAKSVRRTVRRLKRRGCSRVKHRKKNRRGKGRGKKSERANTRRS</sequence>
<evidence type="ECO:0000259" key="5">
    <source>
        <dbReference type="PROSITE" id="PS50189"/>
    </source>
</evidence>
<dbReference type="Pfam" id="PF07677">
    <property type="entry name" value="A2M_recep"/>
    <property type="match status" value="1"/>
</dbReference>
<accession>A0ABM0K7F6</accession>
<keyword evidence="2" id="KW-0964">Secreted</keyword>
<dbReference type="Pfam" id="PF01759">
    <property type="entry name" value="NTR"/>
    <property type="match status" value="1"/>
</dbReference>
<dbReference type="Gene3D" id="1.50.10.20">
    <property type="match status" value="1"/>
</dbReference>
<keyword evidence="3" id="KW-1015">Disulfide bond</keyword>
<proteinExistence type="predicted"/>
<keyword evidence="6" id="KW-1185">Reference proteome</keyword>
<evidence type="ECO:0000313" key="6">
    <source>
        <dbReference type="Proteomes" id="UP000694888"/>
    </source>
</evidence>
<dbReference type="InterPro" id="IPR001134">
    <property type="entry name" value="Netrin_domain"/>
</dbReference>
<dbReference type="InterPro" id="IPR008993">
    <property type="entry name" value="TIMP-like_OB-fold"/>
</dbReference>
<gene>
    <name evidence="7" type="primary">LOC101862906</name>
</gene>
<evidence type="ECO:0000256" key="1">
    <source>
        <dbReference type="ARBA" id="ARBA00004613"/>
    </source>
</evidence>
<feature type="domain" description="NTR" evidence="5">
    <location>
        <begin position="541"/>
        <end position="689"/>
    </location>
</feature>
<name>A0ABM0K7F6_APLCA</name>
<dbReference type="SUPFAM" id="SSF48239">
    <property type="entry name" value="Terpenoid cyclases/Protein prenyltransferases"/>
    <property type="match status" value="1"/>
</dbReference>